<keyword evidence="5 12" id="KW-0138">CF(0)</keyword>
<dbReference type="EMBL" id="MN447521">
    <property type="protein sequence ID" value="QKQ14765.1"/>
    <property type="molecule type" value="Genomic_DNA"/>
</dbReference>
<evidence type="ECO:0000256" key="9">
    <source>
        <dbReference type="ARBA" id="ARBA00023065"/>
    </source>
</evidence>
<geneLocation type="mitochondrion" evidence="14"/>
<evidence type="ECO:0000256" key="7">
    <source>
        <dbReference type="ARBA" id="ARBA00022781"/>
    </source>
</evidence>
<name>A0A6N0GXP9_9CUCU</name>
<dbReference type="Pfam" id="PF00895">
    <property type="entry name" value="ATP-synt_8"/>
    <property type="match status" value="1"/>
</dbReference>
<dbReference type="GO" id="GO:0031966">
    <property type="term" value="C:mitochondrial membrane"/>
    <property type="evidence" value="ECO:0007669"/>
    <property type="project" value="UniProtKB-SubCell"/>
</dbReference>
<comment type="subcellular location">
    <subcellularLocation>
        <location evidence="1 12">Mitochondrion membrane</location>
        <topology evidence="1 12">Single-pass membrane protein</topology>
    </subcellularLocation>
</comment>
<evidence type="ECO:0000256" key="12">
    <source>
        <dbReference type="RuleBase" id="RU003661"/>
    </source>
</evidence>
<dbReference type="GO" id="GO:0015078">
    <property type="term" value="F:proton transmembrane transporter activity"/>
    <property type="evidence" value="ECO:0007669"/>
    <property type="project" value="InterPro"/>
</dbReference>
<keyword evidence="8 13" id="KW-1133">Transmembrane helix</keyword>
<evidence type="ECO:0000256" key="5">
    <source>
        <dbReference type="ARBA" id="ARBA00022547"/>
    </source>
</evidence>
<dbReference type="GO" id="GO:0045259">
    <property type="term" value="C:proton-transporting ATP synthase complex"/>
    <property type="evidence" value="ECO:0007669"/>
    <property type="project" value="UniProtKB-KW"/>
</dbReference>
<evidence type="ECO:0000256" key="6">
    <source>
        <dbReference type="ARBA" id="ARBA00022692"/>
    </source>
</evidence>
<dbReference type="AlphaFoldDB" id="A0A6N0GXP9"/>
<evidence type="ECO:0000256" key="4">
    <source>
        <dbReference type="ARBA" id="ARBA00022448"/>
    </source>
</evidence>
<evidence type="ECO:0000256" key="1">
    <source>
        <dbReference type="ARBA" id="ARBA00004304"/>
    </source>
</evidence>
<gene>
    <name evidence="14" type="primary">ATP8</name>
</gene>
<evidence type="ECO:0000256" key="11">
    <source>
        <dbReference type="ARBA" id="ARBA00023136"/>
    </source>
</evidence>
<keyword evidence="9 12" id="KW-0406">Ion transport</keyword>
<feature type="transmembrane region" description="Helical" evidence="13">
    <location>
        <begin position="12"/>
        <end position="34"/>
    </location>
</feature>
<keyword evidence="7 12" id="KW-0375">Hydrogen ion transport</keyword>
<keyword evidence="10 12" id="KW-0496">Mitochondrion</keyword>
<evidence type="ECO:0000256" key="2">
    <source>
        <dbReference type="ARBA" id="ARBA00008892"/>
    </source>
</evidence>
<accession>A0A6N0GXP9</accession>
<protein>
    <recommendedName>
        <fullName evidence="12">ATP synthase complex subunit 8</fullName>
    </recommendedName>
</protein>
<sequence>MPQMAPLNWLTLFFYFIMMYFILNSCMYFSHYYIKSIKIFSKNFKMNSNIWKW</sequence>
<evidence type="ECO:0000256" key="8">
    <source>
        <dbReference type="ARBA" id="ARBA00022989"/>
    </source>
</evidence>
<keyword evidence="11 13" id="KW-0472">Membrane</keyword>
<reference evidence="14" key="1">
    <citation type="journal article" date="2019" name="Mitochondrial DNA Part B Resour">
        <title>Next-generation sequencing yields mitochondrial genome of Coccidophilus cariba Gordon (Coleoptera: Coccinellidae) from museum specimen.</title>
        <authorList>
            <person name="Nattier R."/>
            <person name="Salazar K."/>
        </authorList>
    </citation>
    <scope>NUCLEOTIDE SEQUENCE</scope>
</reference>
<comment type="similarity">
    <text evidence="2 12">Belongs to the ATPase protein 8 family.</text>
</comment>
<evidence type="ECO:0000256" key="13">
    <source>
        <dbReference type="SAM" id="Phobius"/>
    </source>
</evidence>
<keyword evidence="4 12" id="KW-0813">Transport</keyword>
<evidence type="ECO:0000256" key="10">
    <source>
        <dbReference type="ARBA" id="ARBA00023128"/>
    </source>
</evidence>
<keyword evidence="6 12" id="KW-0812">Transmembrane</keyword>
<evidence type="ECO:0000313" key="14">
    <source>
        <dbReference type="EMBL" id="QKQ14765.1"/>
    </source>
</evidence>
<dbReference type="InterPro" id="IPR001421">
    <property type="entry name" value="ATP8_metazoa"/>
</dbReference>
<dbReference type="GO" id="GO:0015986">
    <property type="term" value="P:proton motive force-driven ATP synthesis"/>
    <property type="evidence" value="ECO:0007669"/>
    <property type="project" value="InterPro"/>
</dbReference>
<evidence type="ECO:0000256" key="3">
    <source>
        <dbReference type="ARBA" id="ARBA00011291"/>
    </source>
</evidence>
<proteinExistence type="inferred from homology"/>
<comment type="subunit">
    <text evidence="3">F-type ATPases have 2 components, CF(1) - the catalytic core - and CF(0) - the membrane proton channel.</text>
</comment>
<organism evidence="14">
    <name type="scientific">Coccidophilus cariba</name>
    <dbReference type="NCBI Taxonomy" id="2743657"/>
    <lineage>
        <taxon>Eukaryota</taxon>
        <taxon>Metazoa</taxon>
        <taxon>Ecdysozoa</taxon>
        <taxon>Arthropoda</taxon>
        <taxon>Hexapoda</taxon>
        <taxon>Insecta</taxon>
        <taxon>Pterygota</taxon>
        <taxon>Neoptera</taxon>
        <taxon>Endopterygota</taxon>
        <taxon>Coleoptera</taxon>
        <taxon>Polyphaga</taxon>
        <taxon>Cucujiformia</taxon>
        <taxon>Coccinelloidea</taxon>
        <taxon>Coccinellidae</taxon>
        <taxon>Sticholotidinae</taxon>
        <taxon>Microweiseini</taxon>
        <taxon>Coccidophilus</taxon>
    </lineage>
</organism>